<accession>A0A5H2XN80</accession>
<evidence type="ECO:0000259" key="3">
    <source>
        <dbReference type="Pfam" id="PF10551"/>
    </source>
</evidence>
<proteinExistence type="predicted"/>
<feature type="domain" description="FAR1" evidence="2">
    <location>
        <begin position="79"/>
        <end position="167"/>
    </location>
</feature>
<dbReference type="PANTHER" id="PTHR47718">
    <property type="entry name" value="OS01G0519700 PROTEIN"/>
    <property type="match status" value="1"/>
</dbReference>
<gene>
    <name evidence="4" type="ORF">Prudu_480S000400</name>
</gene>
<feature type="domain" description="MULE transposase" evidence="3">
    <location>
        <begin position="261"/>
        <end position="316"/>
    </location>
</feature>
<protein>
    <submittedName>
        <fullName evidence="4">Uncharacterized protein</fullName>
    </submittedName>
</protein>
<dbReference type="InterPro" id="IPR004330">
    <property type="entry name" value="FAR1_DNA_bnd_dom"/>
</dbReference>
<dbReference type="AlphaFoldDB" id="A0A5H2XN80"/>
<evidence type="ECO:0000259" key="2">
    <source>
        <dbReference type="Pfam" id="PF03101"/>
    </source>
</evidence>
<evidence type="ECO:0000313" key="4">
    <source>
        <dbReference type="EMBL" id="BBN68574.1"/>
    </source>
</evidence>
<dbReference type="EMBL" id="AP020817">
    <property type="protein sequence ID" value="BBN68574.1"/>
    <property type="molecule type" value="Genomic_DNA"/>
</dbReference>
<organism evidence="4">
    <name type="scientific">Prunus dulcis</name>
    <name type="common">Almond</name>
    <name type="synonym">Amygdalus dulcis</name>
    <dbReference type="NCBI Taxonomy" id="3755"/>
    <lineage>
        <taxon>Eukaryota</taxon>
        <taxon>Viridiplantae</taxon>
        <taxon>Streptophyta</taxon>
        <taxon>Embryophyta</taxon>
        <taxon>Tracheophyta</taxon>
        <taxon>Spermatophyta</taxon>
        <taxon>Magnoliopsida</taxon>
        <taxon>eudicotyledons</taxon>
        <taxon>Gunneridae</taxon>
        <taxon>Pentapetalae</taxon>
        <taxon>rosids</taxon>
        <taxon>fabids</taxon>
        <taxon>Rosales</taxon>
        <taxon>Rosaceae</taxon>
        <taxon>Amygdaloideae</taxon>
        <taxon>Amygdaleae</taxon>
        <taxon>Prunus</taxon>
    </lineage>
</organism>
<feature type="compositionally biased region" description="Basic and acidic residues" evidence="1">
    <location>
        <begin position="591"/>
        <end position="610"/>
    </location>
</feature>
<feature type="compositionally biased region" description="Polar residues" evidence="1">
    <location>
        <begin position="551"/>
        <end position="565"/>
    </location>
</feature>
<dbReference type="InterPro" id="IPR018289">
    <property type="entry name" value="MULE_transposase_dom"/>
</dbReference>
<sequence>MAQLEPQQQLFLDFGRDGVSNTKESSLISGSIIYVDKMSGGSESDECATANGRVYIPEVRNEETPAVGMKFDSLDLVYNFYNRYAFLAGFGIRLHSSFWGKNKKEILRKEFVCCKQGAYRRDETRERKRQRGISRCNCKAKIVVVKTNGSKKYTISLFAEGHNHKMTPSERMHLLRSHRHISDSTKVLTKQLGSVNIPFIRSVNGKLRNHDVELVTEYFMAEQKKNEAFYFKIEGDGHDRFSRCFWADATSRRAYGFYGDVVVFDTTFNTNRYDLTFAPMLGVNNHGQTIVLACAFLSKETTESFVWMFEEFKKAMPVTTFAYKEYWREFQKAIWDTDNKDEFDAKWNIVVTKAGLTDHPWLSSMFDLRESWVPAYARQFFAAGMSSSQRAEGSHGFFKQYISRRNSLMDFIIRFERALSHQREKELVADHVDAFEVAQCILPMPMNKQMATLYTRTMFQKFEQELIQSTACFLELKTEDASKVVFNVSERKNWETRVAEVRWKKTAKSGLVSDANGNEIKDSADPGLLIKRSTMSRLASDVKLKLLKDGPSNNEVGGSSSQTQYMKDPKRVRCKGRSKETSPSNNDESTPIDRSDPLFDEFDRMHGPTE</sequence>
<dbReference type="Pfam" id="PF10551">
    <property type="entry name" value="MULE"/>
    <property type="match status" value="1"/>
</dbReference>
<dbReference type="Pfam" id="PF03101">
    <property type="entry name" value="FAR1"/>
    <property type="match status" value="1"/>
</dbReference>
<feature type="region of interest" description="Disordered" evidence="1">
    <location>
        <begin position="548"/>
        <end position="610"/>
    </location>
</feature>
<reference evidence="4" key="1">
    <citation type="journal article" date="2019" name="Science">
        <title>Mutation of a bHLH transcription factor allowed almond domestication.</title>
        <authorList>
            <person name="Sanchez-Perez R."/>
            <person name="Pavan S."/>
            <person name="Mazzeo R."/>
            <person name="Moldovan C."/>
            <person name="Aiese Cigliano R."/>
            <person name="Del Cueto J."/>
            <person name="Ricciardi F."/>
            <person name="Lotti C."/>
            <person name="Ricciardi L."/>
            <person name="Dicenta F."/>
            <person name="Lopez-Marques R.L."/>
            <person name="Lindberg Moller B."/>
        </authorList>
    </citation>
    <scope>NUCLEOTIDE SEQUENCE</scope>
</reference>
<name>A0A5H2XN80_PRUDU</name>
<evidence type="ECO:0000256" key="1">
    <source>
        <dbReference type="SAM" id="MobiDB-lite"/>
    </source>
</evidence>